<keyword evidence="1" id="KW-0812">Transmembrane</keyword>
<protein>
    <recommendedName>
        <fullName evidence="4">Septum formation initiator</fullName>
    </recommendedName>
</protein>
<dbReference type="Pfam" id="PF04977">
    <property type="entry name" value="DivIC"/>
    <property type="match status" value="1"/>
</dbReference>
<evidence type="ECO:0000313" key="3">
    <source>
        <dbReference type="Proteomes" id="UP000228920"/>
    </source>
</evidence>
<evidence type="ECO:0000313" key="2">
    <source>
        <dbReference type="EMBL" id="PIZ46791.1"/>
    </source>
</evidence>
<name>A0A2M7TJM0_UNCKA</name>
<keyword evidence="1" id="KW-0472">Membrane</keyword>
<dbReference type="EMBL" id="PFNL01000078">
    <property type="protein sequence ID" value="PIZ46791.1"/>
    <property type="molecule type" value="Genomic_DNA"/>
</dbReference>
<comment type="caution">
    <text evidence="2">The sequence shown here is derived from an EMBL/GenBank/DDBJ whole genome shotgun (WGS) entry which is preliminary data.</text>
</comment>
<dbReference type="Proteomes" id="UP000228920">
    <property type="component" value="Unassembled WGS sequence"/>
</dbReference>
<gene>
    <name evidence="2" type="ORF">COY32_02730</name>
</gene>
<feature type="transmembrane region" description="Helical" evidence="1">
    <location>
        <begin position="6"/>
        <end position="27"/>
    </location>
</feature>
<dbReference type="AlphaFoldDB" id="A0A2M7TJM0"/>
<reference evidence="3" key="1">
    <citation type="submission" date="2017-09" db="EMBL/GenBank/DDBJ databases">
        <title>Depth-based differentiation of microbial function through sediment-hosted aquifers and enrichment of novel symbionts in the deep terrestrial subsurface.</title>
        <authorList>
            <person name="Probst A.J."/>
            <person name="Ladd B."/>
            <person name="Jarett J.K."/>
            <person name="Geller-Mcgrath D.E."/>
            <person name="Sieber C.M.K."/>
            <person name="Emerson J.B."/>
            <person name="Anantharaman K."/>
            <person name="Thomas B.C."/>
            <person name="Malmstrom R."/>
            <person name="Stieglmeier M."/>
            <person name="Klingl A."/>
            <person name="Woyke T."/>
            <person name="Ryan C.M."/>
            <person name="Banfield J.F."/>
        </authorList>
    </citation>
    <scope>NUCLEOTIDE SEQUENCE [LARGE SCALE GENOMIC DNA]</scope>
</reference>
<evidence type="ECO:0008006" key="4">
    <source>
        <dbReference type="Google" id="ProtNLM"/>
    </source>
</evidence>
<organism evidence="2 3">
    <name type="scientific">candidate division WWE3 bacterium CG_4_10_14_0_2_um_filter_41_14</name>
    <dbReference type="NCBI Taxonomy" id="1975072"/>
    <lineage>
        <taxon>Bacteria</taxon>
        <taxon>Katanobacteria</taxon>
    </lineage>
</organism>
<accession>A0A2M7TJM0</accession>
<proteinExistence type="predicted"/>
<keyword evidence="1" id="KW-1133">Transmembrane helix</keyword>
<sequence length="121" mass="13579">MQKNVIVTRIILVLLVFVVFNLVKVMVQTYSASSRTNTLEGEVSGLKTQYKELEQEKAYRQTAEYVEKEARDRLQLVKQGETVVVIEEVPTDPLVGKEVASELTQPVVLQWKGLLSAGSLN</sequence>
<dbReference type="InterPro" id="IPR007060">
    <property type="entry name" value="FtsL/DivIC"/>
</dbReference>
<evidence type="ECO:0000256" key="1">
    <source>
        <dbReference type="SAM" id="Phobius"/>
    </source>
</evidence>